<name>U6GP32_EIMAC</name>
<reference evidence="1" key="1">
    <citation type="submission" date="2013-10" db="EMBL/GenBank/DDBJ databases">
        <title>Genomic analysis of the causative agents of coccidiosis in chickens.</title>
        <authorList>
            <person name="Reid A.J."/>
            <person name="Blake D."/>
            <person name="Billington K."/>
            <person name="Browne H."/>
            <person name="Dunn M."/>
            <person name="Hung S."/>
            <person name="Kawahara F."/>
            <person name="Miranda-Saavedra D."/>
            <person name="Mourier T."/>
            <person name="Nagra H."/>
            <person name="Otto T.D."/>
            <person name="Rawlings N."/>
            <person name="Sanchez A."/>
            <person name="Sanders M."/>
            <person name="Subramaniam C."/>
            <person name="Tay Y."/>
            <person name="Dear P."/>
            <person name="Doerig C."/>
            <person name="Gruber A."/>
            <person name="Parkinson J."/>
            <person name="Shirley M."/>
            <person name="Wan K.L."/>
            <person name="Berriman M."/>
            <person name="Tomley F."/>
            <person name="Pain A."/>
        </authorList>
    </citation>
    <scope>NUCLEOTIDE SEQUENCE</scope>
    <source>
        <strain evidence="1">Houghton</strain>
    </source>
</reference>
<sequence length="247" mass="26383">MGVLHPPRHDATDLSALPLLAAPRLCNGILAVVAGRSPAKLEGLPYSWQRRMVERGRQELRTPPPQLGGMVHSTAIRDGGLTGGQGHGMSPEMFANFQLLSTLEYWKLIRICPGEGEVANGWELGPIGSPKSAKYLPQIPFKKNASALADHPHTASAATPGSGGICYFSETEVARCTRKAAHVICLPLTRRGLSTTLVVISEQASLKVQPPREDHGTEEAALVAANVRRTNKAIRPPSKVGLTGEAK</sequence>
<gene>
    <name evidence="1" type="ORF">EAH_00024570</name>
</gene>
<dbReference type="EMBL" id="HG671942">
    <property type="protein sequence ID" value="CDI81981.1"/>
    <property type="molecule type" value="Genomic_DNA"/>
</dbReference>
<evidence type="ECO:0000313" key="1">
    <source>
        <dbReference type="EMBL" id="CDI81981.1"/>
    </source>
</evidence>
<dbReference type="AlphaFoldDB" id="U6GP32"/>
<protein>
    <submittedName>
        <fullName evidence="1">Uncharacterized protein</fullName>
    </submittedName>
</protein>
<evidence type="ECO:0000313" key="2">
    <source>
        <dbReference type="Proteomes" id="UP000018050"/>
    </source>
</evidence>
<dbReference type="VEuPathDB" id="ToxoDB:EAH_00024570"/>
<proteinExistence type="predicted"/>
<keyword evidence="2" id="KW-1185">Reference proteome</keyword>
<reference evidence="1" key="2">
    <citation type="submission" date="2013-10" db="EMBL/GenBank/DDBJ databases">
        <authorList>
            <person name="Aslett M."/>
        </authorList>
    </citation>
    <scope>NUCLEOTIDE SEQUENCE</scope>
    <source>
        <strain evidence="1">Houghton</strain>
    </source>
</reference>
<organism evidence="1 2">
    <name type="scientific">Eimeria acervulina</name>
    <name type="common">Coccidian parasite</name>
    <dbReference type="NCBI Taxonomy" id="5801"/>
    <lineage>
        <taxon>Eukaryota</taxon>
        <taxon>Sar</taxon>
        <taxon>Alveolata</taxon>
        <taxon>Apicomplexa</taxon>
        <taxon>Conoidasida</taxon>
        <taxon>Coccidia</taxon>
        <taxon>Eucoccidiorida</taxon>
        <taxon>Eimeriorina</taxon>
        <taxon>Eimeriidae</taxon>
        <taxon>Eimeria</taxon>
    </lineage>
</organism>
<accession>U6GP32</accession>
<dbReference type="GeneID" id="25270527"/>
<dbReference type="RefSeq" id="XP_013248464.1">
    <property type="nucleotide sequence ID" value="XM_013393010.1"/>
</dbReference>
<dbReference type="Proteomes" id="UP000018050">
    <property type="component" value="Unassembled WGS sequence"/>
</dbReference>